<protein>
    <submittedName>
        <fullName evidence="6">Flavin reductase family protein</fullName>
    </submittedName>
</protein>
<feature type="domain" description="Flavin reductase like" evidence="5">
    <location>
        <begin position="21"/>
        <end position="171"/>
    </location>
</feature>
<evidence type="ECO:0000256" key="4">
    <source>
        <dbReference type="ARBA" id="ARBA00038054"/>
    </source>
</evidence>
<reference evidence="6 7" key="1">
    <citation type="journal article" date="2013" name="Genome Biol.">
        <title>Comparative genomics of the core and accessory genomes of 48 Sinorhizobium strains comprising five genospecies.</title>
        <authorList>
            <person name="Sugawara M."/>
            <person name="Epstein B."/>
            <person name="Badgley B.D."/>
            <person name="Unno T."/>
            <person name="Xu L."/>
            <person name="Reese J."/>
            <person name="Gyaneshwar P."/>
            <person name="Denny R."/>
            <person name="Mudge J."/>
            <person name="Bharti A.K."/>
            <person name="Farmer A.D."/>
            <person name="May G.D."/>
            <person name="Woodward J.E."/>
            <person name="Medigue C."/>
            <person name="Vallenet D."/>
            <person name="Lajus A."/>
            <person name="Rouy Z."/>
            <person name="Martinez-Vaz B."/>
            <person name="Tiffin P."/>
            <person name="Young N.D."/>
            <person name="Sadowsky M.J."/>
        </authorList>
    </citation>
    <scope>NUCLEOTIDE SEQUENCE [LARGE SCALE GENOMIC DNA]</scope>
    <source>
        <strain evidence="6 7">N6B1</strain>
    </source>
</reference>
<gene>
    <name evidence="6" type="ORF">GHK53_05980</name>
</gene>
<dbReference type="SUPFAM" id="SSF50475">
    <property type="entry name" value="FMN-binding split barrel"/>
    <property type="match status" value="1"/>
</dbReference>
<dbReference type="PANTHER" id="PTHR33798">
    <property type="entry name" value="FLAVOPROTEIN OXYGENASE"/>
    <property type="match status" value="1"/>
</dbReference>
<evidence type="ECO:0000256" key="2">
    <source>
        <dbReference type="ARBA" id="ARBA00022630"/>
    </source>
</evidence>
<dbReference type="PANTHER" id="PTHR33798:SF5">
    <property type="entry name" value="FLAVIN REDUCTASE LIKE DOMAIN-CONTAINING PROTEIN"/>
    <property type="match status" value="1"/>
</dbReference>
<evidence type="ECO:0000259" key="5">
    <source>
        <dbReference type="SMART" id="SM00903"/>
    </source>
</evidence>
<dbReference type="EMBL" id="WISR01000059">
    <property type="protein sequence ID" value="MQW32375.1"/>
    <property type="molecule type" value="Genomic_DNA"/>
</dbReference>
<evidence type="ECO:0000256" key="1">
    <source>
        <dbReference type="ARBA" id="ARBA00001917"/>
    </source>
</evidence>
<evidence type="ECO:0000313" key="7">
    <source>
        <dbReference type="Proteomes" id="UP000429484"/>
    </source>
</evidence>
<dbReference type="GO" id="GO:0016646">
    <property type="term" value="F:oxidoreductase activity, acting on the CH-NH group of donors, NAD or NADP as acceptor"/>
    <property type="evidence" value="ECO:0007669"/>
    <property type="project" value="UniProtKB-ARBA"/>
</dbReference>
<comment type="similarity">
    <text evidence="4">Belongs to the flavoredoxin family.</text>
</comment>
<organism evidence="6 7">
    <name type="scientific">Rhizobium meliloti</name>
    <name type="common">Ensifer meliloti</name>
    <name type="synonym">Sinorhizobium meliloti</name>
    <dbReference type="NCBI Taxonomy" id="382"/>
    <lineage>
        <taxon>Bacteria</taxon>
        <taxon>Pseudomonadati</taxon>
        <taxon>Pseudomonadota</taxon>
        <taxon>Alphaproteobacteria</taxon>
        <taxon>Hyphomicrobiales</taxon>
        <taxon>Rhizobiaceae</taxon>
        <taxon>Sinorhizobium/Ensifer group</taxon>
        <taxon>Sinorhizobium</taxon>
    </lineage>
</organism>
<dbReference type="Gene3D" id="2.30.110.10">
    <property type="entry name" value="Electron Transport, Fmn-binding Protein, Chain A"/>
    <property type="match status" value="1"/>
</dbReference>
<dbReference type="Proteomes" id="UP000429484">
    <property type="component" value="Unassembled WGS sequence"/>
</dbReference>
<evidence type="ECO:0000256" key="3">
    <source>
        <dbReference type="ARBA" id="ARBA00022643"/>
    </source>
</evidence>
<dbReference type="InterPro" id="IPR012349">
    <property type="entry name" value="Split_barrel_FMN-bd"/>
</dbReference>
<evidence type="ECO:0000313" key="6">
    <source>
        <dbReference type="EMBL" id="MQW32375.1"/>
    </source>
</evidence>
<name>A0AAW9TMX0_RHIML</name>
<dbReference type="KEGG" id="smer:DU99_21515"/>
<keyword evidence="3" id="KW-0288">FMN</keyword>
<comment type="cofactor">
    <cofactor evidence="1">
        <name>FMN</name>
        <dbReference type="ChEBI" id="CHEBI:58210"/>
    </cofactor>
</comment>
<keyword evidence="2" id="KW-0285">Flavoprotein</keyword>
<dbReference type="RefSeq" id="WP_013845589.1">
    <property type="nucleotide sequence ID" value="NZ_BJNJ01000015.1"/>
</dbReference>
<dbReference type="Pfam" id="PF01613">
    <property type="entry name" value="Flavin_Reduct"/>
    <property type="match status" value="1"/>
</dbReference>
<dbReference type="GO" id="GO:0010181">
    <property type="term" value="F:FMN binding"/>
    <property type="evidence" value="ECO:0007669"/>
    <property type="project" value="InterPro"/>
</dbReference>
<dbReference type="SMART" id="SM00903">
    <property type="entry name" value="Flavin_Reduct"/>
    <property type="match status" value="1"/>
</dbReference>
<dbReference type="AlphaFoldDB" id="A0AAW9TMX0"/>
<dbReference type="InterPro" id="IPR002563">
    <property type="entry name" value="Flavin_Rdtase-like_dom"/>
</dbReference>
<accession>A0AAW9TMX0</accession>
<comment type="caution">
    <text evidence="6">The sequence shown here is derived from an EMBL/GenBank/DDBJ whole genome shotgun (WGS) entry which is preliminary data.</text>
</comment>
<sequence length="241" mass="26525">MEFDFAELPEKDRYRLLCAFVGPRPIALVTTIDEQGCKNAAPMSFFNVFSHDPPLLILGMQTRPDGNSKDTVANIRRSGEFVVHMVDMAIAKEMIITGINFPSDVDEIQVSGLTSVSSVKVAPPRIQESPCAMECRVSQILNYGRRSIVIGEVLQMYVRDECLDASGRYVLPDVYQPIARLHANNYIVADNQFVLTKPDEFAHHDNAAGYGGPVHEAKGGSTIRIASAADGQKLDETVEQP</sequence>
<proteinExistence type="inferred from homology"/>